<dbReference type="AlphaFoldDB" id="A0A812YD84"/>
<dbReference type="SUPFAM" id="SSF56112">
    <property type="entry name" value="Protein kinase-like (PK-like)"/>
    <property type="match status" value="1"/>
</dbReference>
<name>A0A812YD84_SYMPI</name>
<evidence type="ECO:0000313" key="2">
    <source>
        <dbReference type="EMBL" id="CAE7773016.1"/>
    </source>
</evidence>
<dbReference type="Gene3D" id="3.90.1200.10">
    <property type="match status" value="1"/>
</dbReference>
<dbReference type="Proteomes" id="UP000649617">
    <property type="component" value="Unassembled WGS sequence"/>
</dbReference>
<comment type="caution">
    <text evidence="2">The sequence shown here is derived from an EMBL/GenBank/DDBJ whole genome shotgun (WGS) entry which is preliminary data.</text>
</comment>
<organism evidence="2 3">
    <name type="scientific">Symbiodinium pilosum</name>
    <name type="common">Dinoflagellate</name>
    <dbReference type="NCBI Taxonomy" id="2952"/>
    <lineage>
        <taxon>Eukaryota</taxon>
        <taxon>Sar</taxon>
        <taxon>Alveolata</taxon>
        <taxon>Dinophyceae</taxon>
        <taxon>Suessiales</taxon>
        <taxon>Symbiodiniaceae</taxon>
        <taxon>Symbiodinium</taxon>
    </lineage>
</organism>
<dbReference type="Pfam" id="PF01636">
    <property type="entry name" value="APH"/>
    <property type="match status" value="1"/>
</dbReference>
<dbReference type="OrthoDB" id="2906425at2759"/>
<feature type="domain" description="Aminoglycoside phosphotransferase" evidence="1">
    <location>
        <begin position="19"/>
        <end position="282"/>
    </location>
</feature>
<evidence type="ECO:0000259" key="1">
    <source>
        <dbReference type="Pfam" id="PF01636"/>
    </source>
</evidence>
<gene>
    <name evidence="2" type="ORF">SPIL2461_LOCUS22807</name>
</gene>
<dbReference type="PANTHER" id="PTHR21310">
    <property type="entry name" value="AMINOGLYCOSIDE PHOSPHOTRANSFERASE-RELATED-RELATED"/>
    <property type="match status" value="1"/>
</dbReference>
<reference evidence="2" key="1">
    <citation type="submission" date="2021-02" db="EMBL/GenBank/DDBJ databases">
        <authorList>
            <person name="Dougan E. K."/>
            <person name="Rhodes N."/>
            <person name="Thang M."/>
            <person name="Chan C."/>
        </authorList>
    </citation>
    <scope>NUCLEOTIDE SEQUENCE</scope>
</reference>
<accession>A0A812YD84</accession>
<dbReference type="InterPro" id="IPR051678">
    <property type="entry name" value="AGP_Transferase"/>
</dbReference>
<keyword evidence="3" id="KW-1185">Reference proteome</keyword>
<dbReference type="EMBL" id="CAJNIZ010047666">
    <property type="protein sequence ID" value="CAE7773016.1"/>
    <property type="molecule type" value="Genomic_DNA"/>
</dbReference>
<dbReference type="InterPro" id="IPR002575">
    <property type="entry name" value="Aminoglycoside_PTrfase"/>
</dbReference>
<dbReference type="PANTHER" id="PTHR21310:SF15">
    <property type="entry name" value="AMINOGLYCOSIDE PHOSPHOTRANSFERASE DOMAIN-CONTAINING PROTEIN"/>
    <property type="match status" value="1"/>
</dbReference>
<feature type="non-terminal residue" evidence="2">
    <location>
        <position position="348"/>
    </location>
</feature>
<evidence type="ECO:0000313" key="3">
    <source>
        <dbReference type="Proteomes" id="UP000649617"/>
    </source>
</evidence>
<dbReference type="InterPro" id="IPR011009">
    <property type="entry name" value="Kinase-like_dom_sf"/>
</dbReference>
<sequence>VIVKLGSPWWRGCNKTVGEAEVMRYVAKHTTIPVPRVLAVLPALHGKPDTPTNPDAQKVHGGEGLGNLELPEVMVMATAPGQKMKDVLARPLSEVGMDVREKLLAQWVGVFKQLRDLHFNAYGSFGLGMQVVPLATNGGCSVLGPVKSYGEYAAAKVAMFLPLIEGGACRADRFRKYVPSLRCLIKEIARYPNGTVGPGSRLDDNHMAARTDGLQPVLLHTDLSIRNILVDPHPDNPHITSVLDWEFAVSGPFEEEFSFQATYAGLSTNDRRVFDRVAQAEGVTMPADVMSRADHVAAYWDMIVFCHSHVWRDRPATVQTDALREAEKSLEGILERAGCSAQGAQLLP</sequence>
<protein>
    <recommendedName>
        <fullName evidence="1">Aminoglycoside phosphotransferase domain-containing protein</fullName>
    </recommendedName>
</protein>
<proteinExistence type="predicted"/>